<dbReference type="AlphaFoldDB" id="A0A1B6CAL0"/>
<sequence length="501" mass="57488">MLLSVVWISIIIYLLPSEVTSGTRTSLQQKQLRKYNTFSTSVGFVNKTSENLKNKNQLNDFLIKSSELDNIIEKSKTSSKTLKNLQNNKLKTKKNKFIKTSKKQQKFIHMNKVSLVTTNSLQNENVTSIPLINHPNIMRETIQPNKRFALKFNNISLGSPGNFTKNYQLDQDNNTTICLPYYAQSIKSDIMTTHTSIIEELSNLKKKKFLKQSLKDITNKFPFRFVKNKMNSCLIDHFTNSPTPVVVENREQIFNTNYINVTTSKYYEDFSTILNPSTSTNSTSTIKENTTGFLERLKEMGINVINNIYGTTECFVIEKEVLIENNFTTVNIFSSTFNTSSSILDVLNYSTNFTMNETKFHLVNRTLVYNIIQNKSDTNRFHNNKSSMPVFINLTILNSNETNEKGLANKVSSWFYTIFNPIKNKFWLFWSGDINKNETLSNLIRNPSSSNWSSAFMGNVNGTNILFPDGNLNETSPIIINNLTHLVNMTKKFFRASFGDF</sequence>
<accession>A0A1B6CAL0</accession>
<organism evidence="2">
    <name type="scientific">Clastoptera arizonana</name>
    <name type="common">Arizona spittle bug</name>
    <dbReference type="NCBI Taxonomy" id="38151"/>
    <lineage>
        <taxon>Eukaryota</taxon>
        <taxon>Metazoa</taxon>
        <taxon>Ecdysozoa</taxon>
        <taxon>Arthropoda</taxon>
        <taxon>Hexapoda</taxon>
        <taxon>Insecta</taxon>
        <taxon>Pterygota</taxon>
        <taxon>Neoptera</taxon>
        <taxon>Paraneoptera</taxon>
        <taxon>Hemiptera</taxon>
        <taxon>Auchenorrhyncha</taxon>
        <taxon>Cercopoidea</taxon>
        <taxon>Clastopteridae</taxon>
        <taxon>Clastoptera</taxon>
    </lineage>
</organism>
<evidence type="ECO:0000256" key="1">
    <source>
        <dbReference type="SAM" id="SignalP"/>
    </source>
</evidence>
<proteinExistence type="predicted"/>
<feature type="chain" id="PRO_5008580259" evidence="1">
    <location>
        <begin position="23"/>
        <end position="501"/>
    </location>
</feature>
<gene>
    <name evidence="2" type="ORF">g.7029</name>
</gene>
<reference evidence="2" key="1">
    <citation type="submission" date="2015-12" db="EMBL/GenBank/DDBJ databases">
        <title>De novo transcriptome assembly of four potential Pierce s Disease insect vectors from Arizona vineyards.</title>
        <authorList>
            <person name="Tassone E.E."/>
        </authorList>
    </citation>
    <scope>NUCLEOTIDE SEQUENCE</scope>
</reference>
<name>A0A1B6CAL0_9HEMI</name>
<keyword evidence="1" id="KW-0732">Signal</keyword>
<protein>
    <submittedName>
        <fullName evidence="2">Uncharacterized protein</fullName>
    </submittedName>
</protein>
<feature type="signal peptide" evidence="1">
    <location>
        <begin position="1"/>
        <end position="22"/>
    </location>
</feature>
<evidence type="ECO:0000313" key="2">
    <source>
        <dbReference type="EMBL" id="JAS10315.1"/>
    </source>
</evidence>
<dbReference type="EMBL" id="GEDC01026983">
    <property type="protein sequence ID" value="JAS10315.1"/>
    <property type="molecule type" value="Transcribed_RNA"/>
</dbReference>